<dbReference type="InterPro" id="IPR022172">
    <property type="entry name" value="DUF3703"/>
</dbReference>
<dbReference type="Pfam" id="PF12487">
    <property type="entry name" value="DUF3703"/>
    <property type="match status" value="1"/>
</dbReference>
<dbReference type="EMBL" id="JACORU010000011">
    <property type="protein sequence ID" value="MBC5767461.1"/>
    <property type="molecule type" value="Genomic_DNA"/>
</dbReference>
<dbReference type="RefSeq" id="WP_187083957.1">
    <property type="nucleotide sequence ID" value="NZ_JACORU010000011.1"/>
</dbReference>
<dbReference type="Proteomes" id="UP000596827">
    <property type="component" value="Unassembled WGS sequence"/>
</dbReference>
<keyword evidence="2" id="KW-1185">Reference proteome</keyword>
<comment type="caution">
    <text evidence="1">The sequence shown here is derived from an EMBL/GenBank/DDBJ whole genome shotgun (WGS) entry which is preliminary data.</text>
</comment>
<gene>
    <name evidence="1" type="ORF">H8R02_23545</name>
</gene>
<accession>A0A923MC47</accession>
<name>A0A923MC47_9BURK</name>
<protein>
    <submittedName>
        <fullName evidence="1">DUF3703 domain-containing protein</fullName>
    </submittedName>
</protein>
<dbReference type="AlphaFoldDB" id="A0A923MC47"/>
<evidence type="ECO:0000313" key="2">
    <source>
        <dbReference type="Proteomes" id="UP000596827"/>
    </source>
</evidence>
<sequence>MPSNREQQRRVYARLLAGFRNSEGMSAKDRWEWLMAAHIVGQMDFKLHVHSHCVMLRYAAQTRDWPEAAGQLFRLALVPLGHAVGRLPAGNIGRATVNAFKPMPLSPSIHKLIAEAREAVLTKATQDSVKV</sequence>
<reference evidence="1" key="1">
    <citation type="submission" date="2020-08" db="EMBL/GenBank/DDBJ databases">
        <title>Ramlibacter sp. GTP1 16S ribosomal RNA gene genome sequencing and assembly.</title>
        <authorList>
            <person name="Kang M."/>
        </authorList>
    </citation>
    <scope>NUCLEOTIDE SEQUENCE</scope>
    <source>
        <strain evidence="1">GTP1</strain>
    </source>
</reference>
<proteinExistence type="predicted"/>
<evidence type="ECO:0000313" key="1">
    <source>
        <dbReference type="EMBL" id="MBC5767461.1"/>
    </source>
</evidence>
<organism evidence="1 2">
    <name type="scientific">Ramlibacter albus</name>
    <dbReference type="NCBI Taxonomy" id="2079448"/>
    <lineage>
        <taxon>Bacteria</taxon>
        <taxon>Pseudomonadati</taxon>
        <taxon>Pseudomonadota</taxon>
        <taxon>Betaproteobacteria</taxon>
        <taxon>Burkholderiales</taxon>
        <taxon>Comamonadaceae</taxon>
        <taxon>Ramlibacter</taxon>
    </lineage>
</organism>